<dbReference type="Gene3D" id="3.60.10.10">
    <property type="entry name" value="Endonuclease/exonuclease/phosphatase"/>
    <property type="match status" value="1"/>
</dbReference>
<evidence type="ECO:0008006" key="3">
    <source>
        <dbReference type="Google" id="ProtNLM"/>
    </source>
</evidence>
<dbReference type="Gramene" id="AET3Gv20394900.1">
    <property type="protein sequence ID" value="AET3Gv20394900.1"/>
    <property type="gene ID" value="AET3Gv20394900"/>
</dbReference>
<reference evidence="1" key="4">
    <citation type="submission" date="2019-03" db="UniProtKB">
        <authorList>
            <consortium name="EnsemblPlants"/>
        </authorList>
    </citation>
    <scope>IDENTIFICATION</scope>
</reference>
<accession>A0A453EM00</accession>
<reference evidence="1" key="3">
    <citation type="journal article" date="2017" name="Nature">
        <title>Genome sequence of the progenitor of the wheat D genome Aegilops tauschii.</title>
        <authorList>
            <person name="Luo M.C."/>
            <person name="Gu Y.Q."/>
            <person name="Puiu D."/>
            <person name="Wang H."/>
            <person name="Twardziok S.O."/>
            <person name="Deal K.R."/>
            <person name="Huo N."/>
            <person name="Zhu T."/>
            <person name="Wang L."/>
            <person name="Wang Y."/>
            <person name="McGuire P.E."/>
            <person name="Liu S."/>
            <person name="Long H."/>
            <person name="Ramasamy R.K."/>
            <person name="Rodriguez J.C."/>
            <person name="Van S.L."/>
            <person name="Yuan L."/>
            <person name="Wang Z."/>
            <person name="Xia Z."/>
            <person name="Xiao L."/>
            <person name="Anderson O.D."/>
            <person name="Ouyang S."/>
            <person name="Liang Y."/>
            <person name="Zimin A.V."/>
            <person name="Pertea G."/>
            <person name="Qi P."/>
            <person name="Bennetzen J.L."/>
            <person name="Dai X."/>
            <person name="Dawson M.W."/>
            <person name="Muller H.G."/>
            <person name="Kugler K."/>
            <person name="Rivarola-Duarte L."/>
            <person name="Spannagl M."/>
            <person name="Mayer K.F.X."/>
            <person name="Lu F.H."/>
            <person name="Bevan M.W."/>
            <person name="Leroy P."/>
            <person name="Li P."/>
            <person name="You F.M."/>
            <person name="Sun Q."/>
            <person name="Liu Z."/>
            <person name="Lyons E."/>
            <person name="Wicker T."/>
            <person name="Salzberg S.L."/>
            <person name="Devos K.M."/>
            <person name="Dvorak J."/>
        </authorList>
    </citation>
    <scope>NUCLEOTIDE SEQUENCE [LARGE SCALE GENOMIC DNA]</scope>
    <source>
        <strain evidence="1">cv. AL8/78</strain>
    </source>
</reference>
<name>A0A453EM00_AEGTS</name>
<dbReference type="SUPFAM" id="SSF56219">
    <property type="entry name" value="DNase I-like"/>
    <property type="match status" value="1"/>
</dbReference>
<dbReference type="STRING" id="200361.A0A453EM00"/>
<dbReference type="EnsemblPlants" id="AET3Gv20394900.1">
    <property type="protein sequence ID" value="AET3Gv20394900.1"/>
    <property type="gene ID" value="AET3Gv20394900"/>
</dbReference>
<protein>
    <recommendedName>
        <fullName evidence="3">Endonuclease/exonuclease/phosphatase domain-containing protein</fullName>
    </recommendedName>
</protein>
<reference evidence="1" key="5">
    <citation type="journal article" date="2021" name="G3 (Bethesda)">
        <title>Aegilops tauschii genome assembly Aet v5.0 features greater sequence contiguity and improved annotation.</title>
        <authorList>
            <person name="Wang L."/>
            <person name="Zhu T."/>
            <person name="Rodriguez J.C."/>
            <person name="Deal K.R."/>
            <person name="Dubcovsky J."/>
            <person name="McGuire P.E."/>
            <person name="Lux T."/>
            <person name="Spannagl M."/>
            <person name="Mayer K.F.X."/>
            <person name="Baldrich P."/>
            <person name="Meyers B.C."/>
            <person name="Huo N."/>
            <person name="Gu Y.Q."/>
            <person name="Zhou H."/>
            <person name="Devos K.M."/>
            <person name="Bennetzen J.L."/>
            <person name="Unver T."/>
            <person name="Budak H."/>
            <person name="Gulick P.J."/>
            <person name="Galiba G."/>
            <person name="Kalapos B."/>
            <person name="Nelson D.R."/>
            <person name="Li P."/>
            <person name="You F.M."/>
            <person name="Luo M.C."/>
            <person name="Dvorak J."/>
        </authorList>
    </citation>
    <scope>NUCLEOTIDE SEQUENCE [LARGE SCALE GENOMIC DNA]</scope>
    <source>
        <strain evidence="1">cv. AL8/78</strain>
    </source>
</reference>
<sequence>MVAFRDVLEVCGLVDLGLIGAPFTYDNKRSGAGNVKVRLDRAVATSSWRNMFAFAAVTHVPSPCSDHVALLIKGSPDPGPVGCKLRRYELFWERDPALPDVINEAWVALGSVQNMAQLREALAKTMLSLGAWSKKFGNVTRELAKSRSQLEEFMIMNIDQQDIRRVTDKMNELLYQEEMM</sequence>
<dbReference type="Proteomes" id="UP000015105">
    <property type="component" value="Chromosome 3D"/>
</dbReference>
<keyword evidence="2" id="KW-1185">Reference proteome</keyword>
<organism evidence="1 2">
    <name type="scientific">Aegilops tauschii subsp. strangulata</name>
    <name type="common">Goatgrass</name>
    <dbReference type="NCBI Taxonomy" id="200361"/>
    <lineage>
        <taxon>Eukaryota</taxon>
        <taxon>Viridiplantae</taxon>
        <taxon>Streptophyta</taxon>
        <taxon>Embryophyta</taxon>
        <taxon>Tracheophyta</taxon>
        <taxon>Spermatophyta</taxon>
        <taxon>Magnoliopsida</taxon>
        <taxon>Liliopsida</taxon>
        <taxon>Poales</taxon>
        <taxon>Poaceae</taxon>
        <taxon>BOP clade</taxon>
        <taxon>Pooideae</taxon>
        <taxon>Triticodae</taxon>
        <taxon>Triticeae</taxon>
        <taxon>Triticinae</taxon>
        <taxon>Aegilops</taxon>
    </lineage>
</organism>
<dbReference type="PANTHER" id="PTHR33710">
    <property type="entry name" value="BNAC02G09200D PROTEIN"/>
    <property type="match status" value="1"/>
</dbReference>
<evidence type="ECO:0000313" key="2">
    <source>
        <dbReference type="Proteomes" id="UP000015105"/>
    </source>
</evidence>
<evidence type="ECO:0000313" key="1">
    <source>
        <dbReference type="EnsemblPlants" id="AET3Gv20394900.1"/>
    </source>
</evidence>
<proteinExistence type="predicted"/>
<dbReference type="AlphaFoldDB" id="A0A453EM00"/>
<dbReference type="PANTHER" id="PTHR33710:SF71">
    <property type="entry name" value="ENDONUCLEASE_EXONUCLEASE_PHOSPHATASE DOMAIN-CONTAINING PROTEIN"/>
    <property type="match status" value="1"/>
</dbReference>
<reference evidence="2" key="2">
    <citation type="journal article" date="2017" name="Nat. Plants">
        <title>The Aegilops tauschii genome reveals multiple impacts of transposons.</title>
        <authorList>
            <person name="Zhao G."/>
            <person name="Zou C."/>
            <person name="Li K."/>
            <person name="Wang K."/>
            <person name="Li T."/>
            <person name="Gao L."/>
            <person name="Zhang X."/>
            <person name="Wang H."/>
            <person name="Yang Z."/>
            <person name="Liu X."/>
            <person name="Jiang W."/>
            <person name="Mao L."/>
            <person name="Kong X."/>
            <person name="Jiao Y."/>
            <person name="Jia J."/>
        </authorList>
    </citation>
    <scope>NUCLEOTIDE SEQUENCE [LARGE SCALE GENOMIC DNA]</scope>
    <source>
        <strain evidence="2">cv. AL8/78</strain>
    </source>
</reference>
<reference evidence="2" key="1">
    <citation type="journal article" date="2014" name="Science">
        <title>Ancient hybridizations among the ancestral genomes of bread wheat.</title>
        <authorList>
            <consortium name="International Wheat Genome Sequencing Consortium,"/>
            <person name="Marcussen T."/>
            <person name="Sandve S.R."/>
            <person name="Heier L."/>
            <person name="Spannagl M."/>
            <person name="Pfeifer M."/>
            <person name="Jakobsen K.S."/>
            <person name="Wulff B.B."/>
            <person name="Steuernagel B."/>
            <person name="Mayer K.F."/>
            <person name="Olsen O.A."/>
        </authorList>
    </citation>
    <scope>NUCLEOTIDE SEQUENCE [LARGE SCALE GENOMIC DNA]</scope>
    <source>
        <strain evidence="2">cv. AL8/78</strain>
    </source>
</reference>
<dbReference type="InterPro" id="IPR036691">
    <property type="entry name" value="Endo/exonu/phosph_ase_sf"/>
</dbReference>